<keyword evidence="6" id="KW-1185">Reference proteome</keyword>
<accession>A0A120I9U0</accession>
<evidence type="ECO:0000313" key="3">
    <source>
        <dbReference type="EMBL" id="MCY3053727.1"/>
    </source>
</evidence>
<evidence type="ECO:0000256" key="1">
    <source>
        <dbReference type="PROSITE-ProRule" id="PRU01076"/>
    </source>
</evidence>
<dbReference type="InterPro" id="IPR037914">
    <property type="entry name" value="SpoVT-AbrB_sf"/>
</dbReference>
<keyword evidence="1 4" id="KW-0238">DNA-binding</keyword>
<dbReference type="SMART" id="SM00966">
    <property type="entry name" value="SpoVT_AbrB"/>
    <property type="match status" value="1"/>
</dbReference>
<name>A0A120I9U0_9LACT</name>
<evidence type="ECO:0000313" key="6">
    <source>
        <dbReference type="Proteomes" id="UP001069145"/>
    </source>
</evidence>
<dbReference type="SUPFAM" id="SSF89447">
    <property type="entry name" value="AbrB/MazE/MraZ-like"/>
    <property type="match status" value="1"/>
</dbReference>
<dbReference type="PANTHER" id="PTHR40516:SF1">
    <property type="entry name" value="ANTITOXIN CHPS-RELATED"/>
    <property type="match status" value="1"/>
</dbReference>
<feature type="domain" description="SpoVT-AbrB" evidence="2">
    <location>
        <begin position="3"/>
        <end position="48"/>
    </location>
</feature>
<dbReference type="OrthoDB" id="2135756at2"/>
<dbReference type="Pfam" id="PF04014">
    <property type="entry name" value="MazE_antitoxin"/>
    <property type="match status" value="1"/>
</dbReference>
<dbReference type="KEGG" id="aun:AWM73_05340"/>
<proteinExistence type="predicted"/>
<sequence length="81" mass="9326">MPLTINKWGNSSAIRLPKQLLEELNLSQGDKLDYQVKDGQLIIKKITEVPELTVKDLFENYDGAPVNEKPVLFEQRGNEKW</sequence>
<dbReference type="Proteomes" id="UP000594771">
    <property type="component" value="Chromosome"/>
</dbReference>
<dbReference type="GeneID" id="35767206"/>
<dbReference type="RefSeq" id="WP_060778410.1">
    <property type="nucleotide sequence ID" value="NZ_CAJHLF010000005.1"/>
</dbReference>
<evidence type="ECO:0000259" key="2">
    <source>
        <dbReference type="PROSITE" id="PS51740"/>
    </source>
</evidence>
<reference evidence="4 5" key="1">
    <citation type="submission" date="2020-12" db="EMBL/GenBank/DDBJ databases">
        <title>FDA dAtabase for Regulatory Grade micrObial Sequences (FDA-ARGOS): Supporting development and validation of Infectious Disease Dx tests.</title>
        <authorList>
            <person name="Sproer C."/>
            <person name="Gronow S."/>
            <person name="Severitt S."/>
            <person name="Schroder I."/>
            <person name="Tallon L."/>
            <person name="Sadzewicz L."/>
            <person name="Zhao X."/>
            <person name="Boylan J."/>
            <person name="Ott S."/>
            <person name="Bowen H."/>
            <person name="Vavikolanu K."/>
            <person name="Mehta A."/>
            <person name="Aluvathingal J."/>
            <person name="Nadendla S."/>
            <person name="Lowell S."/>
            <person name="Myers T."/>
            <person name="Yan Y."/>
            <person name="Sichtig H."/>
        </authorList>
    </citation>
    <scope>NUCLEOTIDE SEQUENCE [LARGE SCALE GENOMIC DNA]</scope>
    <source>
        <strain evidence="4 5">FDAARGOS_911</strain>
    </source>
</reference>
<evidence type="ECO:0000313" key="5">
    <source>
        <dbReference type="Proteomes" id="UP000594771"/>
    </source>
</evidence>
<gene>
    <name evidence="4" type="ORF">I6G68_04700</name>
    <name evidence="3" type="ORF">ODY43_06965</name>
</gene>
<dbReference type="InterPro" id="IPR007159">
    <property type="entry name" value="SpoVT-AbrB_dom"/>
</dbReference>
<evidence type="ECO:0000313" key="4">
    <source>
        <dbReference type="EMBL" id="QPS00710.1"/>
    </source>
</evidence>
<dbReference type="EMBL" id="CP065662">
    <property type="protein sequence ID" value="QPS00710.1"/>
    <property type="molecule type" value="Genomic_DNA"/>
</dbReference>
<organism evidence="4 5">
    <name type="scientific">Aerococcus urinae</name>
    <dbReference type="NCBI Taxonomy" id="1376"/>
    <lineage>
        <taxon>Bacteria</taxon>
        <taxon>Bacillati</taxon>
        <taxon>Bacillota</taxon>
        <taxon>Bacilli</taxon>
        <taxon>Lactobacillales</taxon>
        <taxon>Aerococcaceae</taxon>
        <taxon>Aerococcus</taxon>
    </lineage>
</organism>
<dbReference type="GO" id="GO:0003677">
    <property type="term" value="F:DNA binding"/>
    <property type="evidence" value="ECO:0007669"/>
    <property type="project" value="UniProtKB-UniRule"/>
</dbReference>
<dbReference type="PROSITE" id="PS51740">
    <property type="entry name" value="SPOVT_ABRB"/>
    <property type="match status" value="1"/>
</dbReference>
<dbReference type="AlphaFoldDB" id="A0A120I9U0"/>
<dbReference type="PANTHER" id="PTHR40516">
    <property type="entry name" value="ANTITOXIN CHPS-RELATED"/>
    <property type="match status" value="1"/>
</dbReference>
<dbReference type="GO" id="GO:0097351">
    <property type="term" value="F:toxin sequestering activity"/>
    <property type="evidence" value="ECO:0007669"/>
    <property type="project" value="InterPro"/>
</dbReference>
<dbReference type="InterPro" id="IPR039052">
    <property type="entry name" value="Antitox_PemI-like"/>
</dbReference>
<protein>
    <submittedName>
        <fullName evidence="4">AbrB/MazE/SpoVT family DNA-binding domain-containing protein</fullName>
    </submittedName>
</protein>
<dbReference type="Gene3D" id="2.10.260.10">
    <property type="match status" value="1"/>
</dbReference>
<dbReference type="EMBL" id="JAOTML010000008">
    <property type="protein sequence ID" value="MCY3053727.1"/>
    <property type="molecule type" value="Genomic_DNA"/>
</dbReference>
<dbReference type="Proteomes" id="UP001069145">
    <property type="component" value="Unassembled WGS sequence"/>
</dbReference>
<reference evidence="3" key="2">
    <citation type="submission" date="2022-09" db="EMBL/GenBank/DDBJ databases">
        <title>Aerococcus urinae taxonomy study.</title>
        <authorList>
            <person name="Christensen J."/>
            <person name="Senneby E."/>
        </authorList>
    </citation>
    <scope>NUCLEOTIDE SEQUENCE</scope>
    <source>
        <strain evidence="3">NLD-066-U95</strain>
    </source>
</reference>